<organism evidence="2 3">
    <name type="scientific">Terasakiispira papahanaumokuakeensis</name>
    <dbReference type="NCBI Taxonomy" id="197479"/>
    <lineage>
        <taxon>Bacteria</taxon>
        <taxon>Pseudomonadati</taxon>
        <taxon>Pseudomonadota</taxon>
        <taxon>Gammaproteobacteria</taxon>
        <taxon>Oceanospirillales</taxon>
        <taxon>Terasakiispira</taxon>
    </lineage>
</organism>
<dbReference type="SUPFAM" id="SSF53474">
    <property type="entry name" value="alpha/beta-Hydrolases"/>
    <property type="match status" value="1"/>
</dbReference>
<dbReference type="Gene3D" id="3.40.50.1820">
    <property type="entry name" value="alpha/beta hydrolase"/>
    <property type="match status" value="1"/>
</dbReference>
<comment type="caution">
    <text evidence="2">The sequence shown here is derived from an EMBL/GenBank/DDBJ whole genome shotgun (WGS) entry which is preliminary data.</text>
</comment>
<dbReference type="OrthoDB" id="9780744at2"/>
<dbReference type="InterPro" id="IPR029058">
    <property type="entry name" value="AB_hydrolase_fold"/>
</dbReference>
<protein>
    <recommendedName>
        <fullName evidence="1">AB hydrolase-1 domain-containing protein</fullName>
    </recommendedName>
</protein>
<feature type="domain" description="AB hydrolase-1" evidence="1">
    <location>
        <begin position="8"/>
        <end position="224"/>
    </location>
</feature>
<evidence type="ECO:0000313" key="2">
    <source>
        <dbReference type="EMBL" id="ODC04056.1"/>
    </source>
</evidence>
<evidence type="ECO:0000259" key="1">
    <source>
        <dbReference type="Pfam" id="PF12697"/>
    </source>
</evidence>
<dbReference type="Pfam" id="PF12697">
    <property type="entry name" value="Abhydrolase_6"/>
    <property type="match status" value="1"/>
</dbReference>
<evidence type="ECO:0000313" key="3">
    <source>
        <dbReference type="Proteomes" id="UP000094291"/>
    </source>
</evidence>
<reference evidence="2 3" key="1">
    <citation type="submission" date="2016-08" db="EMBL/GenBank/DDBJ databases">
        <authorList>
            <person name="Seilhamer J.J."/>
        </authorList>
    </citation>
    <scope>NUCLEOTIDE SEQUENCE [LARGE SCALE GENOMIC DNA]</scope>
    <source>
        <strain evidence="2 3">PH27A</strain>
    </source>
</reference>
<dbReference type="STRING" id="197479.BFW38_11435"/>
<gene>
    <name evidence="2" type="ORF">BFW38_11435</name>
</gene>
<dbReference type="AlphaFoldDB" id="A0A1E2VB48"/>
<dbReference type="RefSeq" id="WP_068998844.1">
    <property type="nucleotide sequence ID" value="NZ_MDTQ01000001.1"/>
</dbReference>
<accession>A0A1E2VB48</accession>
<name>A0A1E2VB48_9GAMM</name>
<dbReference type="Proteomes" id="UP000094291">
    <property type="component" value="Unassembled WGS sequence"/>
</dbReference>
<proteinExistence type="predicted"/>
<dbReference type="InterPro" id="IPR000073">
    <property type="entry name" value="AB_hydrolase_1"/>
</dbReference>
<dbReference type="EMBL" id="MDTQ01000001">
    <property type="protein sequence ID" value="ODC04056.1"/>
    <property type="molecule type" value="Genomic_DNA"/>
</dbReference>
<sequence>MLSWQLMSGWSIPAVAMQPLANALQARHPHDSVECLDWPGYGEQPSLEKPTDLAELANVMATRLKPDAIWLGWSLGGLLLGELVSRLGPPKGLVLLGQSGRFTATEGHPGIAQTTLTSFTQRYHAEPDRTLKYFQHWQASGESEPRLAQQQLARSLAKVAQPDDPTLRAGLEQLATLDCRALLTQAPCPVWQLCGADDPLCLHRPATRPGGHLMHWVTPEVVVDWLDAQVRPQVVPL</sequence>
<keyword evidence="3" id="KW-1185">Reference proteome</keyword>